<accession>A2YIZ7</accession>
<keyword evidence="3" id="KW-1185">Reference proteome</keyword>
<reference evidence="2 3" key="1">
    <citation type="journal article" date="2005" name="PLoS Biol.">
        <title>The genomes of Oryza sativa: a history of duplications.</title>
        <authorList>
            <person name="Yu J."/>
            <person name="Wang J."/>
            <person name="Lin W."/>
            <person name="Li S."/>
            <person name="Li H."/>
            <person name="Zhou J."/>
            <person name="Ni P."/>
            <person name="Dong W."/>
            <person name="Hu S."/>
            <person name="Zeng C."/>
            <person name="Zhang J."/>
            <person name="Zhang Y."/>
            <person name="Li R."/>
            <person name="Xu Z."/>
            <person name="Li S."/>
            <person name="Li X."/>
            <person name="Zheng H."/>
            <person name="Cong L."/>
            <person name="Lin L."/>
            <person name="Yin J."/>
            <person name="Geng J."/>
            <person name="Li G."/>
            <person name="Shi J."/>
            <person name="Liu J."/>
            <person name="Lv H."/>
            <person name="Li J."/>
            <person name="Wang J."/>
            <person name="Deng Y."/>
            <person name="Ran L."/>
            <person name="Shi X."/>
            <person name="Wang X."/>
            <person name="Wu Q."/>
            <person name="Li C."/>
            <person name="Ren X."/>
            <person name="Wang J."/>
            <person name="Wang X."/>
            <person name="Li D."/>
            <person name="Liu D."/>
            <person name="Zhang X."/>
            <person name="Ji Z."/>
            <person name="Zhao W."/>
            <person name="Sun Y."/>
            <person name="Zhang Z."/>
            <person name="Bao J."/>
            <person name="Han Y."/>
            <person name="Dong L."/>
            <person name="Ji J."/>
            <person name="Chen P."/>
            <person name="Wu S."/>
            <person name="Liu J."/>
            <person name="Xiao Y."/>
            <person name="Bu D."/>
            <person name="Tan J."/>
            <person name="Yang L."/>
            <person name="Ye C."/>
            <person name="Zhang J."/>
            <person name="Xu J."/>
            <person name="Zhou Y."/>
            <person name="Yu Y."/>
            <person name="Zhang B."/>
            <person name="Zhuang S."/>
            <person name="Wei H."/>
            <person name="Liu B."/>
            <person name="Lei M."/>
            <person name="Yu H."/>
            <person name="Li Y."/>
            <person name="Xu H."/>
            <person name="Wei S."/>
            <person name="He X."/>
            <person name="Fang L."/>
            <person name="Zhang Z."/>
            <person name="Zhang Y."/>
            <person name="Huang X."/>
            <person name="Su Z."/>
            <person name="Tong W."/>
            <person name="Li J."/>
            <person name="Tong Z."/>
            <person name="Li S."/>
            <person name="Ye J."/>
            <person name="Wang L."/>
            <person name="Fang L."/>
            <person name="Lei T."/>
            <person name="Chen C."/>
            <person name="Chen H."/>
            <person name="Xu Z."/>
            <person name="Li H."/>
            <person name="Huang H."/>
            <person name="Zhang F."/>
            <person name="Xu H."/>
            <person name="Li N."/>
            <person name="Zhao C."/>
            <person name="Li S."/>
            <person name="Dong L."/>
            <person name="Huang Y."/>
            <person name="Li L."/>
            <person name="Xi Y."/>
            <person name="Qi Q."/>
            <person name="Li W."/>
            <person name="Zhang B."/>
            <person name="Hu W."/>
            <person name="Zhang Y."/>
            <person name="Tian X."/>
            <person name="Jiao Y."/>
            <person name="Liang X."/>
            <person name="Jin J."/>
            <person name="Gao L."/>
            <person name="Zheng W."/>
            <person name="Hao B."/>
            <person name="Liu S."/>
            <person name="Wang W."/>
            <person name="Yuan L."/>
            <person name="Cao M."/>
            <person name="McDermott J."/>
            <person name="Samudrala R."/>
            <person name="Wang J."/>
            <person name="Wong G.K."/>
            <person name="Yang H."/>
        </authorList>
    </citation>
    <scope>NUCLEOTIDE SEQUENCE [LARGE SCALE GENOMIC DNA]</scope>
    <source>
        <strain evidence="3">cv. 93-11</strain>
    </source>
</reference>
<gene>
    <name evidence="2" type="ORF">OsI_25202</name>
</gene>
<protein>
    <submittedName>
        <fullName evidence="2">Uncharacterized protein</fullName>
    </submittedName>
</protein>
<dbReference type="Proteomes" id="UP000007015">
    <property type="component" value="Chromosome 7"/>
</dbReference>
<feature type="coiled-coil region" evidence="1">
    <location>
        <begin position="146"/>
        <end position="173"/>
    </location>
</feature>
<evidence type="ECO:0000256" key="1">
    <source>
        <dbReference type="SAM" id="Coils"/>
    </source>
</evidence>
<dbReference type="AlphaFoldDB" id="A2YIZ7"/>
<organism evidence="2 3">
    <name type="scientific">Oryza sativa subsp. indica</name>
    <name type="common">Rice</name>
    <dbReference type="NCBI Taxonomy" id="39946"/>
    <lineage>
        <taxon>Eukaryota</taxon>
        <taxon>Viridiplantae</taxon>
        <taxon>Streptophyta</taxon>
        <taxon>Embryophyta</taxon>
        <taxon>Tracheophyta</taxon>
        <taxon>Spermatophyta</taxon>
        <taxon>Magnoliopsida</taxon>
        <taxon>Liliopsida</taxon>
        <taxon>Poales</taxon>
        <taxon>Poaceae</taxon>
        <taxon>BOP clade</taxon>
        <taxon>Oryzoideae</taxon>
        <taxon>Oryzeae</taxon>
        <taxon>Oryzinae</taxon>
        <taxon>Oryza</taxon>
        <taxon>Oryza sativa</taxon>
    </lineage>
</organism>
<dbReference type="EMBL" id="CM000132">
    <property type="protein sequence ID" value="EAZ03058.1"/>
    <property type="molecule type" value="Genomic_DNA"/>
</dbReference>
<evidence type="ECO:0000313" key="2">
    <source>
        <dbReference type="EMBL" id="EAZ03058.1"/>
    </source>
</evidence>
<proteinExistence type="predicted"/>
<keyword evidence="1" id="KW-0175">Coiled coil</keyword>
<dbReference type="Gramene" id="BGIOSGA024690-TA">
    <property type="protein sequence ID" value="BGIOSGA024690-PA"/>
    <property type="gene ID" value="BGIOSGA024690"/>
</dbReference>
<sequence length="214" mass="24573">MENSVVAIGRLAMENPNGYAQQLNHLLQQLGFFKEPVYHGEQVVQGFQKSWKVIIFFHFQGDGEEVIAFQTRHPRTTLESAIQDVFREALLRFCGVCVPLGVANNFGLHPYREEGDNWCHLHPTERPEGSRCTLLSELACTTENAYEQALKELDELRDRYADLEARYQHLTLAHTTTLLLEASRRACRMKYKKKARLLRKLPLEVDPLTPPPSP</sequence>
<evidence type="ECO:0000313" key="3">
    <source>
        <dbReference type="Proteomes" id="UP000007015"/>
    </source>
</evidence>
<name>A2YIZ7_ORYSI</name>
<dbReference type="HOGENOM" id="CLU_1290828_0_0_1"/>